<evidence type="ECO:0000313" key="2">
    <source>
        <dbReference type="EMBL" id="ADV64833.1"/>
    </source>
</evidence>
<feature type="transmembrane region" description="Helical" evidence="1">
    <location>
        <begin position="384"/>
        <end position="406"/>
    </location>
</feature>
<feature type="transmembrane region" description="Helical" evidence="1">
    <location>
        <begin position="296"/>
        <end position="321"/>
    </location>
</feature>
<dbReference type="AlphaFoldDB" id="E8R8K7"/>
<evidence type="ECO:0000256" key="1">
    <source>
        <dbReference type="SAM" id="Phobius"/>
    </source>
</evidence>
<protein>
    <submittedName>
        <fullName evidence="2">ABC transporter transmembrane protein</fullName>
    </submittedName>
</protein>
<dbReference type="GeneID" id="10153214"/>
<reference evidence="2 3" key="2">
    <citation type="journal article" date="2011" name="Stand. Genomic Sci.">
        <title>Complete genome sequence of Desulfurococcus mucosus type strain (O7/1).</title>
        <authorList>
            <person name="Wirth R."/>
            <person name="Chertkov O."/>
            <person name="Held B."/>
            <person name="Lapidus A."/>
            <person name="Nolan M."/>
            <person name="Lucas S."/>
            <person name="Hammon N."/>
            <person name="Deshpande S."/>
            <person name="Cheng J.F."/>
            <person name="Tapia R."/>
            <person name="Han C."/>
            <person name="Goodwin L."/>
            <person name="Pitluck S."/>
            <person name="Liolios K."/>
            <person name="Ioanna P."/>
            <person name="Ivanova N."/>
            <person name="Mavromatis K."/>
            <person name="Mikhailova N."/>
            <person name="Pati A."/>
            <person name="Chen A."/>
            <person name="Palaniappan K."/>
            <person name="Land M."/>
            <person name="Hauser L."/>
            <person name="Chang Y.J."/>
            <person name="Jeffries C.D."/>
            <person name="Bilek Y."/>
            <person name="Hader T."/>
            <person name="Rohde M."/>
            <person name="Spring S."/>
            <person name="Sikorski J."/>
            <person name="Goker M."/>
            <person name="Woyke T."/>
            <person name="Bristow J."/>
            <person name="Eisen J.A."/>
            <person name="Markowitz V."/>
            <person name="Hugenholtz P."/>
            <person name="Kyrpides N.C."/>
            <person name="Klenk H.P."/>
        </authorList>
    </citation>
    <scope>NUCLEOTIDE SEQUENCE [LARGE SCALE GENOMIC DNA]</scope>
    <source>
        <strain evidence="3">ATCC 35584 / DSM 2162 / JCM 9187 / O7/1</strain>
    </source>
</reference>
<sequence length="515" mass="56230" precursor="true">MKPFIYDFKRAFIRKATLTALILFIMAGVGLTYMVAQSMLAGSQRLLYNGVAVAELDAESRVLRVNIGLYDNELKPLSPSFTATLELGNTWLLLGRYSIEGTGPLEIPLPESPVPLTGYRIIPLTLNVTAMHVGSVEVKETITMRLTQSSSNASRYYGCEAIGAHAFSWIHPASSLEVCGSIIPAGGKLYVVMAAAGEFQGELSLYYSIKESNYSYTYWESRGPMVSNISGMSYLGTIREALKTYVYEAAVDPKLLESSRPVEIRLALLSREGEILGGLEISMGLTNPAVEAITEFVAGTGVGLFSGFFPIVVLYLGYVLIAKPKTQGALEFILARPITRRDLYLTRYAAGVLVALAAPAVFTIALYTGVYSTLRVALNPLDALLIYLGLAASLAGFYTLCYYIAVEARGASYLAITITLYLLYLIGFQILGFMIAFTVGHSIEDYLKLTYKLYYLSPMRLADLVTALVLYRHGYLGAAVLEVVKPEYIAVATAAWIIVPFTAGLVRFKRKNLAG</sequence>
<dbReference type="EMBL" id="CP002363">
    <property type="protein sequence ID" value="ADV64833.1"/>
    <property type="molecule type" value="Genomic_DNA"/>
</dbReference>
<dbReference type="GO" id="GO:0005886">
    <property type="term" value="C:plasma membrane"/>
    <property type="evidence" value="ECO:0007669"/>
    <property type="project" value="UniProtKB-SubCell"/>
</dbReference>
<dbReference type="GO" id="GO:0140359">
    <property type="term" value="F:ABC-type transporter activity"/>
    <property type="evidence" value="ECO:0007669"/>
    <property type="project" value="InterPro"/>
</dbReference>
<feature type="transmembrane region" description="Helical" evidence="1">
    <location>
        <begin position="413"/>
        <end position="439"/>
    </location>
</feature>
<evidence type="ECO:0000313" key="3">
    <source>
        <dbReference type="Proteomes" id="UP000001068"/>
    </source>
</evidence>
<dbReference type="KEGG" id="dmu:Desmu_0521"/>
<feature type="transmembrane region" description="Helical" evidence="1">
    <location>
        <begin position="348"/>
        <end position="372"/>
    </location>
</feature>
<dbReference type="Proteomes" id="UP000001068">
    <property type="component" value="Chromosome"/>
</dbReference>
<dbReference type="STRING" id="765177.Desmu_0521"/>
<name>E8R8K7_DESM0</name>
<gene>
    <name evidence="2" type="ordered locus">Desmu_0521</name>
</gene>
<accession>E8R8K7</accession>
<dbReference type="eggNOG" id="arCOG02441">
    <property type="taxonomic scope" value="Archaea"/>
</dbReference>
<keyword evidence="1 2" id="KW-0812">Transmembrane</keyword>
<dbReference type="PANTHER" id="PTHR43471">
    <property type="entry name" value="ABC TRANSPORTER PERMEASE"/>
    <property type="match status" value="1"/>
</dbReference>
<keyword evidence="1" id="KW-1133">Transmembrane helix</keyword>
<feature type="transmembrane region" description="Helical" evidence="1">
    <location>
        <begin position="12"/>
        <end position="36"/>
    </location>
</feature>
<keyword evidence="1" id="KW-0472">Membrane</keyword>
<keyword evidence="3" id="KW-1185">Reference proteome</keyword>
<dbReference type="HOGENOM" id="CLU_527494_0_0_2"/>
<reference evidence="3" key="1">
    <citation type="submission" date="2010-11" db="EMBL/GenBank/DDBJ databases">
        <title>The complete genome of Desulfurococcus mucosus DSM 2162.</title>
        <authorList>
            <consortium name="US DOE Joint Genome Institute (JGI-PGF)"/>
            <person name="Lucas S."/>
            <person name="Copeland A."/>
            <person name="Lapidus A."/>
            <person name="Bruce D."/>
            <person name="Goodwin L."/>
            <person name="Pitluck S."/>
            <person name="Kyrpides N."/>
            <person name="Mavromatis K."/>
            <person name="Pagani I."/>
            <person name="Ivanova N."/>
            <person name="Ovchinnikova G."/>
            <person name="Chertkov O."/>
            <person name="Held B."/>
            <person name="Brettin T."/>
            <person name="Detter J.C."/>
            <person name="Tapia R."/>
            <person name="Han C."/>
            <person name="Land M."/>
            <person name="Hauser L."/>
            <person name="Markowitz V."/>
            <person name="Cheng J.-F."/>
            <person name="Hugenholtz P."/>
            <person name="Woyke T."/>
            <person name="Wu D."/>
            <person name="Wirth R."/>
            <person name="Bilek Y."/>
            <person name="Hader T."/>
            <person name="Klenk H.-P."/>
            <person name="Eisen J.A."/>
        </authorList>
    </citation>
    <scope>NUCLEOTIDE SEQUENCE [LARGE SCALE GENOMIC DNA]</scope>
    <source>
        <strain evidence="3">ATCC 35584 / DSM 2162 / JCM 9187 / O7/1</strain>
    </source>
</reference>
<proteinExistence type="predicted"/>
<feature type="transmembrane region" description="Helical" evidence="1">
    <location>
        <begin position="488"/>
        <end position="508"/>
    </location>
</feature>
<dbReference type="OrthoDB" id="86287at2157"/>
<dbReference type="RefSeq" id="WP_013562055.1">
    <property type="nucleotide sequence ID" value="NC_014961.1"/>
</dbReference>
<organism evidence="2 3">
    <name type="scientific">Desulfurococcus mucosus (strain ATCC 35584 / DSM 2162 / JCM 9187 / O7/1)</name>
    <dbReference type="NCBI Taxonomy" id="765177"/>
    <lineage>
        <taxon>Archaea</taxon>
        <taxon>Thermoproteota</taxon>
        <taxon>Thermoprotei</taxon>
        <taxon>Desulfurococcales</taxon>
        <taxon>Desulfurococcaceae</taxon>
        <taxon>Desulfurococcus</taxon>
    </lineage>
</organism>
<dbReference type="Pfam" id="PF12679">
    <property type="entry name" value="ABC2_membrane_2"/>
    <property type="match status" value="1"/>
</dbReference>